<evidence type="ECO:0000259" key="3">
    <source>
        <dbReference type="PROSITE" id="PS51253"/>
    </source>
</evidence>
<dbReference type="InterPro" id="IPR009057">
    <property type="entry name" value="Homeodomain-like_sf"/>
</dbReference>
<dbReference type="Gene3D" id="1.10.10.60">
    <property type="entry name" value="Homeodomain-like"/>
    <property type="match status" value="1"/>
</dbReference>
<gene>
    <name evidence="4" type="ORF">Pmani_014899</name>
</gene>
<organism evidence="4 5">
    <name type="scientific">Petrolisthes manimaculis</name>
    <dbReference type="NCBI Taxonomy" id="1843537"/>
    <lineage>
        <taxon>Eukaryota</taxon>
        <taxon>Metazoa</taxon>
        <taxon>Ecdysozoa</taxon>
        <taxon>Arthropoda</taxon>
        <taxon>Crustacea</taxon>
        <taxon>Multicrustacea</taxon>
        <taxon>Malacostraca</taxon>
        <taxon>Eumalacostraca</taxon>
        <taxon>Eucarida</taxon>
        <taxon>Decapoda</taxon>
        <taxon>Pleocyemata</taxon>
        <taxon>Anomura</taxon>
        <taxon>Galatheoidea</taxon>
        <taxon>Porcellanidae</taxon>
        <taxon>Petrolisthes</taxon>
    </lineage>
</organism>
<protein>
    <recommendedName>
        <fullName evidence="3">HTH CENPB-type domain-containing protein</fullName>
    </recommendedName>
</protein>
<dbReference type="InterPro" id="IPR050863">
    <property type="entry name" value="CenT-Element_Derived"/>
</dbReference>
<keyword evidence="5" id="KW-1185">Reference proteome</keyword>
<dbReference type="AlphaFoldDB" id="A0AAE1UAH9"/>
<dbReference type="PANTHER" id="PTHR19303">
    <property type="entry name" value="TRANSPOSON"/>
    <property type="match status" value="1"/>
</dbReference>
<comment type="caution">
    <text evidence="4">The sequence shown here is derived from an EMBL/GenBank/DDBJ whole genome shotgun (WGS) entry which is preliminary data.</text>
</comment>
<dbReference type="Pfam" id="PF03221">
    <property type="entry name" value="HTH_Tnp_Tc5"/>
    <property type="match status" value="1"/>
</dbReference>
<dbReference type="SUPFAM" id="SSF46689">
    <property type="entry name" value="Homeodomain-like"/>
    <property type="match status" value="1"/>
</dbReference>
<evidence type="ECO:0000256" key="1">
    <source>
        <dbReference type="ARBA" id="ARBA00004123"/>
    </source>
</evidence>
<accession>A0AAE1UAH9</accession>
<evidence type="ECO:0000313" key="4">
    <source>
        <dbReference type="EMBL" id="KAK4313776.1"/>
    </source>
</evidence>
<proteinExistence type="predicted"/>
<sequence length="219" mass="25223">MPLSEQLICEKARTIFQDLKKEHGKEDNSSETFVASKGWFNRFKCRGDLKNRRIYGEAASADEEGAKKFLEQLEKIITEEEYLPQLIFNAVRATENGKKTLREFWKDFNIYTAVKNIGESWEEVTESNMNGVWKKLCPYLVNDFKGFDEACTLRKHLRRHHLSEWVSEGRVGGAAPSCVCDNNNNTDCGRMTPLDNILVRGGWCGVEYTRLANITHYVQ</sequence>
<dbReference type="PANTHER" id="PTHR19303:SF26">
    <property type="entry name" value="TIGGER TRANSPOSABLE ELEMENT-DERIVED PROTEIN 1"/>
    <property type="match status" value="1"/>
</dbReference>
<feature type="domain" description="HTH CENPB-type" evidence="3">
    <location>
        <begin position="1"/>
        <end position="53"/>
    </location>
</feature>
<comment type="subcellular location">
    <subcellularLocation>
        <location evidence="1">Nucleus</location>
    </subcellularLocation>
</comment>
<reference evidence="4" key="1">
    <citation type="submission" date="2023-11" db="EMBL/GenBank/DDBJ databases">
        <title>Genome assemblies of two species of porcelain crab, Petrolisthes cinctipes and Petrolisthes manimaculis (Anomura: Porcellanidae).</title>
        <authorList>
            <person name="Angst P."/>
        </authorList>
    </citation>
    <scope>NUCLEOTIDE SEQUENCE</scope>
    <source>
        <strain evidence="4">PB745_02</strain>
        <tissue evidence="4">Gill</tissue>
    </source>
</reference>
<dbReference type="Proteomes" id="UP001292094">
    <property type="component" value="Unassembled WGS sequence"/>
</dbReference>
<dbReference type="EMBL" id="JAWZYT010001271">
    <property type="protein sequence ID" value="KAK4313776.1"/>
    <property type="molecule type" value="Genomic_DNA"/>
</dbReference>
<dbReference type="InterPro" id="IPR006600">
    <property type="entry name" value="HTH_CenpB_DNA-bd_dom"/>
</dbReference>
<name>A0AAE1UAH9_9EUCA</name>
<evidence type="ECO:0000256" key="2">
    <source>
        <dbReference type="ARBA" id="ARBA00023125"/>
    </source>
</evidence>
<dbReference type="GO" id="GO:0003677">
    <property type="term" value="F:DNA binding"/>
    <property type="evidence" value="ECO:0007669"/>
    <property type="project" value="UniProtKB-KW"/>
</dbReference>
<keyword evidence="2" id="KW-0238">DNA-binding</keyword>
<evidence type="ECO:0000313" key="5">
    <source>
        <dbReference type="Proteomes" id="UP001292094"/>
    </source>
</evidence>
<dbReference type="GO" id="GO:0005634">
    <property type="term" value="C:nucleus"/>
    <property type="evidence" value="ECO:0007669"/>
    <property type="project" value="UniProtKB-SubCell"/>
</dbReference>
<dbReference type="PROSITE" id="PS51253">
    <property type="entry name" value="HTH_CENPB"/>
    <property type="match status" value="1"/>
</dbReference>